<evidence type="ECO:0000313" key="1">
    <source>
        <dbReference type="EMBL" id="JAH50757.1"/>
    </source>
</evidence>
<organism evidence="1">
    <name type="scientific">Anguilla anguilla</name>
    <name type="common">European freshwater eel</name>
    <name type="synonym">Muraena anguilla</name>
    <dbReference type="NCBI Taxonomy" id="7936"/>
    <lineage>
        <taxon>Eukaryota</taxon>
        <taxon>Metazoa</taxon>
        <taxon>Chordata</taxon>
        <taxon>Craniata</taxon>
        <taxon>Vertebrata</taxon>
        <taxon>Euteleostomi</taxon>
        <taxon>Actinopterygii</taxon>
        <taxon>Neopterygii</taxon>
        <taxon>Teleostei</taxon>
        <taxon>Anguilliformes</taxon>
        <taxon>Anguillidae</taxon>
        <taxon>Anguilla</taxon>
    </lineage>
</organism>
<name>A0A0E9TBG8_ANGAN</name>
<reference evidence="1" key="1">
    <citation type="submission" date="2014-11" db="EMBL/GenBank/DDBJ databases">
        <authorList>
            <person name="Amaro Gonzalez C."/>
        </authorList>
    </citation>
    <scope>NUCLEOTIDE SEQUENCE</scope>
</reference>
<reference evidence="1" key="2">
    <citation type="journal article" date="2015" name="Fish Shellfish Immunol.">
        <title>Early steps in the European eel (Anguilla anguilla)-Vibrio vulnificus interaction in the gills: Role of the RtxA13 toxin.</title>
        <authorList>
            <person name="Callol A."/>
            <person name="Pajuelo D."/>
            <person name="Ebbesson L."/>
            <person name="Teles M."/>
            <person name="MacKenzie S."/>
            <person name="Amaro C."/>
        </authorList>
    </citation>
    <scope>NUCLEOTIDE SEQUENCE</scope>
</reference>
<dbReference type="AlphaFoldDB" id="A0A0E9TBG8"/>
<sequence length="35" mass="3826">MLLTETPLRISPLSYAIEPTTCTASFCIAYNTNSC</sequence>
<protein>
    <submittedName>
        <fullName evidence="1">Uncharacterized protein</fullName>
    </submittedName>
</protein>
<proteinExistence type="predicted"/>
<dbReference type="EMBL" id="GBXM01057820">
    <property type="protein sequence ID" value="JAH50757.1"/>
    <property type="molecule type" value="Transcribed_RNA"/>
</dbReference>
<accession>A0A0E9TBG8</accession>